<name>A0A426ZW13_ENSVE</name>
<dbReference type="AlphaFoldDB" id="A0A426ZW13"/>
<dbReference type="GO" id="GO:0046373">
    <property type="term" value="P:L-arabinose metabolic process"/>
    <property type="evidence" value="ECO:0007669"/>
    <property type="project" value="InterPro"/>
</dbReference>
<dbReference type="EMBL" id="AMZH03004770">
    <property type="protein sequence ID" value="RRT68189.1"/>
    <property type="molecule type" value="Genomic_DNA"/>
</dbReference>
<dbReference type="SUPFAM" id="SSF110221">
    <property type="entry name" value="AbfB domain"/>
    <property type="match status" value="1"/>
</dbReference>
<evidence type="ECO:0000313" key="3">
    <source>
        <dbReference type="EMBL" id="RRT68189.1"/>
    </source>
</evidence>
<evidence type="ECO:0000259" key="2">
    <source>
        <dbReference type="Pfam" id="PF20736"/>
    </source>
</evidence>
<dbReference type="InterPro" id="IPR007934">
    <property type="entry name" value="AbfB_ABD"/>
</dbReference>
<comment type="caution">
    <text evidence="3">The sequence shown here is derived from an EMBL/GenBank/DDBJ whole genome shotgun (WGS) entry which is preliminary data.</text>
</comment>
<protein>
    <submittedName>
        <fullName evidence="3">Uncharacterized protein</fullName>
    </submittedName>
</protein>
<dbReference type="PANTHER" id="PTHR31151">
    <property type="entry name" value="PROLINE-TRNA LIGASE (DUF1680)"/>
    <property type="match status" value="1"/>
</dbReference>
<dbReference type="Proteomes" id="UP000287651">
    <property type="component" value="Unassembled WGS sequence"/>
</dbReference>
<gene>
    <name evidence="3" type="ORF">B296_00018345</name>
</gene>
<dbReference type="InterPro" id="IPR049046">
    <property type="entry name" value="Beta-AFase-like_GH127_middle"/>
</dbReference>
<dbReference type="Pfam" id="PF20736">
    <property type="entry name" value="Glyco_hydro127M"/>
    <property type="match status" value="1"/>
</dbReference>
<evidence type="ECO:0000313" key="4">
    <source>
        <dbReference type="Proteomes" id="UP000287651"/>
    </source>
</evidence>
<accession>A0A426ZW13</accession>
<dbReference type="PANTHER" id="PTHR31151:SF0">
    <property type="entry name" value="PROLINE-TRNA LIGASE (DUF1680)"/>
    <property type="match status" value="1"/>
</dbReference>
<reference evidence="3 4" key="1">
    <citation type="journal article" date="2014" name="Agronomy (Basel)">
        <title>A Draft Genome Sequence for Ensete ventricosum, the Drought-Tolerant Tree Against Hunger.</title>
        <authorList>
            <person name="Harrison J."/>
            <person name="Moore K.A."/>
            <person name="Paszkiewicz K."/>
            <person name="Jones T."/>
            <person name="Grant M."/>
            <person name="Ambacheew D."/>
            <person name="Muzemil S."/>
            <person name="Studholme D.J."/>
        </authorList>
    </citation>
    <scope>NUCLEOTIDE SEQUENCE [LARGE SCALE GENOMIC DNA]</scope>
</reference>
<feature type="domain" description="Alpha-L-arabinofuranosidase B arabinose-binding" evidence="1">
    <location>
        <begin position="325"/>
        <end position="433"/>
    </location>
</feature>
<dbReference type="Gene3D" id="2.80.10.50">
    <property type="match status" value="1"/>
</dbReference>
<feature type="domain" description="Non-reducing end beta-L-arabinofuranosidase-like GH127 middle" evidence="2">
    <location>
        <begin position="54"/>
        <end position="139"/>
    </location>
</feature>
<organism evidence="3 4">
    <name type="scientific">Ensete ventricosum</name>
    <name type="common">Abyssinian banana</name>
    <name type="synonym">Musa ensete</name>
    <dbReference type="NCBI Taxonomy" id="4639"/>
    <lineage>
        <taxon>Eukaryota</taxon>
        <taxon>Viridiplantae</taxon>
        <taxon>Streptophyta</taxon>
        <taxon>Embryophyta</taxon>
        <taxon>Tracheophyta</taxon>
        <taxon>Spermatophyta</taxon>
        <taxon>Magnoliopsida</taxon>
        <taxon>Liliopsida</taxon>
        <taxon>Zingiberales</taxon>
        <taxon>Musaceae</taxon>
        <taxon>Ensete</taxon>
    </lineage>
</organism>
<sequence length="457" mass="49098">MGQVLLMFPPRPDQREAFRLLGSLTFFYAVAAIESFSKLGDSIYFEEEGGAAPTLYVIQFISSTLNWRSGQITLQQNTQEVSSLDSHFRVQFTVASVNKVIQQHEFKSPSTSSTLNIRVPIWTSKSGAVATINGQSVAVPSPGETAVMTSDSQEELVQPFPLMMVGNVLSITKAWSSNDLVNLSMPIGLRTEAIQDDRPEFSSLRAVLFGPYLLVGLSSGESDMGKQDVLEGLSDWILPVPDDHRLQLVSLTQESCGGTKFLSGLNASGIGATRLLTMAASPKLGTNAAAQATFRLVYTDQKAAPQVASREDVIGRVVLLEPFDLPDKVVRHQGAGKGLVISVTGDVPQNGTDSVFRVVKGLDGNSTTISLEADSTPGCFVHHDCVSGDGVGLVCPANDADRNSTAFRTAASFTFGKGLSGYHPISFTAKGTKRSFLLQPLLSLRDETYTTYFNIGV</sequence>
<proteinExistence type="predicted"/>
<dbReference type="InterPro" id="IPR036195">
    <property type="entry name" value="AbfB_ABD_sf"/>
</dbReference>
<dbReference type="Pfam" id="PF05270">
    <property type="entry name" value="AbfB"/>
    <property type="match status" value="1"/>
</dbReference>
<dbReference type="GO" id="GO:0046556">
    <property type="term" value="F:alpha-L-arabinofuranosidase activity"/>
    <property type="evidence" value="ECO:0007669"/>
    <property type="project" value="InterPro"/>
</dbReference>
<evidence type="ECO:0000259" key="1">
    <source>
        <dbReference type="Pfam" id="PF05270"/>
    </source>
</evidence>